<proteinExistence type="predicted"/>
<keyword evidence="4" id="KW-1185">Reference proteome</keyword>
<dbReference type="InterPro" id="IPR018060">
    <property type="entry name" value="HTH_AraC"/>
</dbReference>
<sequence length="360" mass="41871">MLTSHQAHSFTGQLHAAPSNAVLHKLQHIPLLSTHHKFMRPAITRTLYRLLQMRTDDACMYLAGTKLFEADLYDDNRLISPQQLYQLIHNARRCPDPELPFLVGQQLMQSQEPLAQLLMSTVNPSQVLRAIHSYYANWHLPLQYCQLNDNNQRHLDLRRLPASAEVQQFFEKVVCGGVALWSRHHGIEVSWYLPNHYRAEHRLWQRHLGLAVHYGRQDVRISLSQPSVQRALQSNTHRPAQNMRRHCSQLSVQVPRGITLVHAVYLYLQQQPQDSLEQVANWFAMSASTFKRKLKEEGASYSKMQDDNNRYRALQLARDLGWSNGQMADYFDISDINNFRRAFKRWTGLKPSQLKADYLA</sequence>
<gene>
    <name evidence="3" type="ORF">K0504_12510</name>
</gene>
<evidence type="ECO:0000259" key="2">
    <source>
        <dbReference type="PROSITE" id="PS01124"/>
    </source>
</evidence>
<comment type="caution">
    <text evidence="3">The sequence shown here is derived from an EMBL/GenBank/DDBJ whole genome shotgun (WGS) entry which is preliminary data.</text>
</comment>
<evidence type="ECO:0000256" key="1">
    <source>
        <dbReference type="ARBA" id="ARBA00023125"/>
    </source>
</evidence>
<name>A0ABS7EHR7_9GAMM</name>
<dbReference type="Proteomes" id="UP001166251">
    <property type="component" value="Unassembled WGS sequence"/>
</dbReference>
<dbReference type="SMART" id="SM00342">
    <property type="entry name" value="HTH_ARAC"/>
    <property type="match status" value="1"/>
</dbReference>
<dbReference type="RefSeq" id="WP_220104534.1">
    <property type="nucleotide sequence ID" value="NZ_JAHZSS010000015.1"/>
</dbReference>
<dbReference type="EMBL" id="JAHZSS010000015">
    <property type="protein sequence ID" value="MBW8191860.1"/>
    <property type="molecule type" value="Genomic_DNA"/>
</dbReference>
<dbReference type="PANTHER" id="PTHR47894:SF1">
    <property type="entry name" value="HTH-TYPE TRANSCRIPTIONAL REGULATOR VQSM"/>
    <property type="match status" value="1"/>
</dbReference>
<dbReference type="Gene3D" id="1.10.10.60">
    <property type="entry name" value="Homeodomain-like"/>
    <property type="match status" value="1"/>
</dbReference>
<feature type="domain" description="HTH araC/xylS-type" evidence="2">
    <location>
        <begin position="258"/>
        <end position="357"/>
    </location>
</feature>
<reference evidence="3" key="1">
    <citation type="submission" date="2021-07" db="EMBL/GenBank/DDBJ databases">
        <title>Neiella marina sp. nov., isolated from the intestinal content of sea cucumber Apostichopus japonicus.</title>
        <authorList>
            <person name="Bai X."/>
        </authorList>
    </citation>
    <scope>NUCLEOTIDE SEQUENCE</scope>
    <source>
        <strain evidence="3">126</strain>
    </source>
</reference>
<keyword evidence="1" id="KW-0238">DNA-binding</keyword>
<protein>
    <recommendedName>
        <fullName evidence="2">HTH araC/xylS-type domain-containing protein</fullName>
    </recommendedName>
</protein>
<dbReference type="PANTHER" id="PTHR47894">
    <property type="entry name" value="HTH-TYPE TRANSCRIPTIONAL REGULATOR GADX"/>
    <property type="match status" value="1"/>
</dbReference>
<dbReference type="PROSITE" id="PS01124">
    <property type="entry name" value="HTH_ARAC_FAMILY_2"/>
    <property type="match status" value="1"/>
</dbReference>
<accession>A0ABS7EHR7</accession>
<organism evidence="3 4">
    <name type="scientific">Neiella holothuriorum</name>
    <dbReference type="NCBI Taxonomy" id="2870530"/>
    <lineage>
        <taxon>Bacteria</taxon>
        <taxon>Pseudomonadati</taxon>
        <taxon>Pseudomonadota</taxon>
        <taxon>Gammaproteobacteria</taxon>
        <taxon>Alteromonadales</taxon>
        <taxon>Echinimonadaceae</taxon>
        <taxon>Neiella</taxon>
    </lineage>
</organism>
<evidence type="ECO:0000313" key="4">
    <source>
        <dbReference type="Proteomes" id="UP001166251"/>
    </source>
</evidence>
<evidence type="ECO:0000313" key="3">
    <source>
        <dbReference type="EMBL" id="MBW8191860.1"/>
    </source>
</evidence>